<dbReference type="Proteomes" id="UP000799324">
    <property type="component" value="Unassembled WGS sequence"/>
</dbReference>
<protein>
    <submittedName>
        <fullName evidence="2">Uncharacterized protein</fullName>
    </submittedName>
</protein>
<gene>
    <name evidence="2" type="ORF">K491DRAFT_693985</name>
</gene>
<name>A0A6A6T2P5_9PLEO</name>
<evidence type="ECO:0000256" key="1">
    <source>
        <dbReference type="SAM" id="Phobius"/>
    </source>
</evidence>
<evidence type="ECO:0000313" key="3">
    <source>
        <dbReference type="Proteomes" id="UP000799324"/>
    </source>
</evidence>
<reference evidence="2" key="1">
    <citation type="journal article" date="2020" name="Stud. Mycol.">
        <title>101 Dothideomycetes genomes: a test case for predicting lifestyles and emergence of pathogens.</title>
        <authorList>
            <person name="Haridas S."/>
            <person name="Albert R."/>
            <person name="Binder M."/>
            <person name="Bloem J."/>
            <person name="Labutti K."/>
            <person name="Salamov A."/>
            <person name="Andreopoulos B."/>
            <person name="Baker S."/>
            <person name="Barry K."/>
            <person name="Bills G."/>
            <person name="Bluhm B."/>
            <person name="Cannon C."/>
            <person name="Castanera R."/>
            <person name="Culley D."/>
            <person name="Daum C."/>
            <person name="Ezra D."/>
            <person name="Gonzalez J."/>
            <person name="Henrissat B."/>
            <person name="Kuo A."/>
            <person name="Liang C."/>
            <person name="Lipzen A."/>
            <person name="Lutzoni F."/>
            <person name="Magnuson J."/>
            <person name="Mondo S."/>
            <person name="Nolan M."/>
            <person name="Ohm R."/>
            <person name="Pangilinan J."/>
            <person name="Park H.-J."/>
            <person name="Ramirez L."/>
            <person name="Alfaro M."/>
            <person name="Sun H."/>
            <person name="Tritt A."/>
            <person name="Yoshinaga Y."/>
            <person name="Zwiers L.-H."/>
            <person name="Turgeon B."/>
            <person name="Goodwin S."/>
            <person name="Spatafora J."/>
            <person name="Crous P."/>
            <person name="Grigoriev I."/>
        </authorList>
    </citation>
    <scope>NUCLEOTIDE SEQUENCE</scope>
    <source>
        <strain evidence="2">CBS 122681</strain>
    </source>
</reference>
<sequence length="60" mass="6576">MDPSPAALTFDAAVKPPWFVVDTEMDVAPHALIELVFGLATAFIAVFVAELARYKFGHRN</sequence>
<evidence type="ECO:0000313" key="2">
    <source>
        <dbReference type="EMBL" id="KAF2654349.1"/>
    </source>
</evidence>
<keyword evidence="1" id="KW-1133">Transmembrane helix</keyword>
<keyword evidence="1" id="KW-0472">Membrane</keyword>
<proteinExistence type="predicted"/>
<dbReference type="AlphaFoldDB" id="A0A6A6T2P5"/>
<accession>A0A6A6T2P5</accession>
<dbReference type="EMBL" id="MU004366">
    <property type="protein sequence ID" value="KAF2654349.1"/>
    <property type="molecule type" value="Genomic_DNA"/>
</dbReference>
<keyword evidence="1" id="KW-0812">Transmembrane</keyword>
<keyword evidence="3" id="KW-1185">Reference proteome</keyword>
<organism evidence="2 3">
    <name type="scientific">Lophiostoma macrostomum CBS 122681</name>
    <dbReference type="NCBI Taxonomy" id="1314788"/>
    <lineage>
        <taxon>Eukaryota</taxon>
        <taxon>Fungi</taxon>
        <taxon>Dikarya</taxon>
        <taxon>Ascomycota</taxon>
        <taxon>Pezizomycotina</taxon>
        <taxon>Dothideomycetes</taxon>
        <taxon>Pleosporomycetidae</taxon>
        <taxon>Pleosporales</taxon>
        <taxon>Lophiostomataceae</taxon>
        <taxon>Lophiostoma</taxon>
    </lineage>
</organism>
<feature type="transmembrane region" description="Helical" evidence="1">
    <location>
        <begin position="31"/>
        <end position="52"/>
    </location>
</feature>